<keyword evidence="2" id="KW-0812">Transmembrane</keyword>
<feature type="transmembrane region" description="Helical" evidence="2">
    <location>
        <begin position="32"/>
        <end position="51"/>
    </location>
</feature>
<dbReference type="AlphaFoldDB" id="A0AAV4WBD5"/>
<dbReference type="Proteomes" id="UP001054837">
    <property type="component" value="Unassembled WGS sequence"/>
</dbReference>
<evidence type="ECO:0000313" key="4">
    <source>
        <dbReference type="Proteomes" id="UP001054837"/>
    </source>
</evidence>
<accession>A0AAV4WBD5</accession>
<dbReference type="EMBL" id="BPLQ01014490">
    <property type="protein sequence ID" value="GIY80275.1"/>
    <property type="molecule type" value="Genomic_DNA"/>
</dbReference>
<gene>
    <name evidence="3" type="ORF">CDAR_19371</name>
</gene>
<sequence length="146" mass="17325">MLRRNSKPRSVLHIRLNRVPKRDWDPEVKRKLLCLLGFVVVSIATVGYFVFNHSLHRNTSEFYIEHNIIAAMCTGVAAYLVLCLMLHYQRRHRIRPGMRRFCDAPQRQQERPDQRPEDIEMQENLVYEADPELGQQNREVMNGPRK</sequence>
<comment type="caution">
    <text evidence="3">The sequence shown here is derived from an EMBL/GenBank/DDBJ whole genome shotgun (WGS) entry which is preliminary data.</text>
</comment>
<reference evidence="3 4" key="1">
    <citation type="submission" date="2021-06" db="EMBL/GenBank/DDBJ databases">
        <title>Caerostris darwini draft genome.</title>
        <authorList>
            <person name="Kono N."/>
            <person name="Arakawa K."/>
        </authorList>
    </citation>
    <scope>NUCLEOTIDE SEQUENCE [LARGE SCALE GENOMIC DNA]</scope>
</reference>
<feature type="compositionally biased region" description="Basic and acidic residues" evidence="1">
    <location>
        <begin position="108"/>
        <end position="118"/>
    </location>
</feature>
<organism evidence="3 4">
    <name type="scientific">Caerostris darwini</name>
    <dbReference type="NCBI Taxonomy" id="1538125"/>
    <lineage>
        <taxon>Eukaryota</taxon>
        <taxon>Metazoa</taxon>
        <taxon>Ecdysozoa</taxon>
        <taxon>Arthropoda</taxon>
        <taxon>Chelicerata</taxon>
        <taxon>Arachnida</taxon>
        <taxon>Araneae</taxon>
        <taxon>Araneomorphae</taxon>
        <taxon>Entelegynae</taxon>
        <taxon>Araneoidea</taxon>
        <taxon>Araneidae</taxon>
        <taxon>Caerostris</taxon>
    </lineage>
</organism>
<evidence type="ECO:0000313" key="3">
    <source>
        <dbReference type="EMBL" id="GIY80275.1"/>
    </source>
</evidence>
<keyword evidence="4" id="KW-1185">Reference proteome</keyword>
<evidence type="ECO:0000256" key="2">
    <source>
        <dbReference type="SAM" id="Phobius"/>
    </source>
</evidence>
<keyword evidence="2" id="KW-1133">Transmembrane helix</keyword>
<keyword evidence="2" id="KW-0472">Membrane</keyword>
<evidence type="ECO:0000256" key="1">
    <source>
        <dbReference type="SAM" id="MobiDB-lite"/>
    </source>
</evidence>
<protein>
    <submittedName>
        <fullName evidence="3">Uncharacterized protein</fullName>
    </submittedName>
</protein>
<feature type="transmembrane region" description="Helical" evidence="2">
    <location>
        <begin position="63"/>
        <end position="88"/>
    </location>
</feature>
<proteinExistence type="predicted"/>
<feature type="region of interest" description="Disordered" evidence="1">
    <location>
        <begin position="99"/>
        <end position="121"/>
    </location>
</feature>
<name>A0AAV4WBD5_9ARAC</name>